<name>A0ABS7BJF0_9SPHN</name>
<accession>A0ABS7BJF0</accession>
<keyword evidence="4" id="KW-1185">Reference proteome</keyword>
<dbReference type="EMBL" id="JAHXZN010000001">
    <property type="protein sequence ID" value="MBW6529625.1"/>
    <property type="molecule type" value="Genomic_DNA"/>
</dbReference>
<feature type="domain" description="Acyl-CoA thioesterase-like N-terminal HotDog" evidence="1">
    <location>
        <begin position="30"/>
        <end position="113"/>
    </location>
</feature>
<dbReference type="InterPro" id="IPR049450">
    <property type="entry name" value="ACOT8-like_C"/>
</dbReference>
<evidence type="ECO:0000259" key="1">
    <source>
        <dbReference type="Pfam" id="PF13622"/>
    </source>
</evidence>
<dbReference type="Gene3D" id="2.40.160.210">
    <property type="entry name" value="Acyl-CoA thioesterase, double hotdog domain"/>
    <property type="match status" value="1"/>
</dbReference>
<feature type="domain" description="Acyl-CoA thioesterase-like C-terminal" evidence="2">
    <location>
        <begin position="136"/>
        <end position="263"/>
    </location>
</feature>
<reference evidence="3 4" key="1">
    <citation type="submission" date="2021-07" db="EMBL/GenBank/DDBJ databases">
        <title>Sphingomonas sp.</title>
        <authorList>
            <person name="Feng G."/>
            <person name="Li J."/>
            <person name="Pan M."/>
        </authorList>
    </citation>
    <scope>NUCLEOTIDE SEQUENCE [LARGE SCALE GENOMIC DNA]</scope>
    <source>
        <strain evidence="3 4">RRHST34</strain>
    </source>
</reference>
<dbReference type="RefSeq" id="WP_219747141.1">
    <property type="nucleotide sequence ID" value="NZ_JAHXZN010000001.1"/>
</dbReference>
<gene>
    <name evidence="3" type="ORF">KZ820_02655</name>
</gene>
<dbReference type="Pfam" id="PF13622">
    <property type="entry name" value="4HBT_3"/>
    <property type="match status" value="1"/>
</dbReference>
<dbReference type="SUPFAM" id="SSF54637">
    <property type="entry name" value="Thioesterase/thiol ester dehydrase-isomerase"/>
    <property type="match status" value="2"/>
</dbReference>
<dbReference type="InterPro" id="IPR042171">
    <property type="entry name" value="Acyl-CoA_hotdog"/>
</dbReference>
<dbReference type="Pfam" id="PF20789">
    <property type="entry name" value="4HBT_3C"/>
    <property type="match status" value="1"/>
</dbReference>
<dbReference type="InterPro" id="IPR029069">
    <property type="entry name" value="HotDog_dom_sf"/>
</dbReference>
<protein>
    <submittedName>
        <fullName evidence="3">Thioesterase family protein</fullName>
    </submittedName>
</protein>
<evidence type="ECO:0000259" key="2">
    <source>
        <dbReference type="Pfam" id="PF20789"/>
    </source>
</evidence>
<dbReference type="Proteomes" id="UP000759103">
    <property type="component" value="Unassembled WGS sequence"/>
</dbReference>
<evidence type="ECO:0000313" key="4">
    <source>
        <dbReference type="Proteomes" id="UP000759103"/>
    </source>
</evidence>
<evidence type="ECO:0000313" key="3">
    <source>
        <dbReference type="EMBL" id="MBW6529625.1"/>
    </source>
</evidence>
<sequence>MTDPASATPLAQLLAALVRDGGAARWHGAIPPDWQQGRTAFGGLSAALALHAARQLEPELPPLRSAQVAFVGPLAGAVTVSATLLRRGRNAAFVAAEVSGEAGLGVRCTFVFMRALPDALSHARGAAPAAAPPAPSDRVLRGGHPQVAFTRHFEFVDPPGQDDPAAWLRWARLAERGGLHPEVELLALGDCLPPAALRLLGVGAPVSSMTWQLNLLAPAPATRDGWWLLRSATDHARDGASSQQMAIWDADGRAIAEQIQSVAIFG</sequence>
<proteinExistence type="predicted"/>
<organism evidence="3 4">
    <name type="scientific">Sphingomonas citri</name>
    <dbReference type="NCBI Taxonomy" id="2862499"/>
    <lineage>
        <taxon>Bacteria</taxon>
        <taxon>Pseudomonadati</taxon>
        <taxon>Pseudomonadota</taxon>
        <taxon>Alphaproteobacteria</taxon>
        <taxon>Sphingomonadales</taxon>
        <taxon>Sphingomonadaceae</taxon>
        <taxon>Sphingomonas</taxon>
    </lineage>
</organism>
<comment type="caution">
    <text evidence="3">The sequence shown here is derived from an EMBL/GenBank/DDBJ whole genome shotgun (WGS) entry which is preliminary data.</text>
</comment>
<dbReference type="InterPro" id="IPR049449">
    <property type="entry name" value="TesB_ACOT8-like_N"/>
</dbReference>